<feature type="domain" description="Penicillin-binding protein transpeptidase" evidence="16">
    <location>
        <begin position="337"/>
        <end position="581"/>
    </location>
</feature>
<dbReference type="Pfam" id="PF00905">
    <property type="entry name" value="Transpeptidase"/>
    <property type="match status" value="1"/>
</dbReference>
<evidence type="ECO:0000256" key="15">
    <source>
        <dbReference type="SAM" id="Phobius"/>
    </source>
</evidence>
<dbReference type="Proteomes" id="UP000003242">
    <property type="component" value="Unassembled WGS sequence"/>
</dbReference>
<dbReference type="InterPro" id="IPR036950">
    <property type="entry name" value="PBP_transglycosylase"/>
</dbReference>
<keyword evidence="5" id="KW-0328">Glycosyltransferase</keyword>
<reference evidence="19 21" key="3">
    <citation type="submission" date="2011-04" db="EMBL/GenBank/DDBJ databases">
        <authorList>
            <person name="Harkins D.M."/>
            <person name="Madupu R."/>
            <person name="Durkin A.S."/>
            <person name="Torralba M."/>
            <person name="Methe B."/>
            <person name="Sutton G.G."/>
            <person name="Nelson K.E."/>
        </authorList>
    </citation>
    <scope>NUCLEOTIDE SEQUENCE [LARGE SCALE GENOMIC DNA]</scope>
    <source>
        <strain evidence="19 21">UPII 199-6</strain>
    </source>
</reference>
<dbReference type="AlphaFoldDB" id="D3LWF3"/>
<keyword evidence="7" id="KW-0378">Hydrolase</keyword>
<dbReference type="EMBL" id="AFIJ01000008">
    <property type="protein sequence ID" value="EGL41836.1"/>
    <property type="molecule type" value="Genomic_DNA"/>
</dbReference>
<dbReference type="Pfam" id="PF00912">
    <property type="entry name" value="Transgly"/>
    <property type="match status" value="1"/>
</dbReference>
<dbReference type="NCBIfam" id="TIGR02074">
    <property type="entry name" value="PBP_1a_fam"/>
    <property type="match status" value="1"/>
</dbReference>
<dbReference type="InterPro" id="IPR023346">
    <property type="entry name" value="Lysozyme-like_dom_sf"/>
</dbReference>
<dbReference type="GO" id="GO:0008360">
    <property type="term" value="P:regulation of cell shape"/>
    <property type="evidence" value="ECO:0007669"/>
    <property type="project" value="UniProtKB-KW"/>
</dbReference>
<dbReference type="InterPro" id="IPR050396">
    <property type="entry name" value="Glycosyltr_51/Transpeptidase"/>
</dbReference>
<dbReference type="PANTHER" id="PTHR32282">
    <property type="entry name" value="BINDING PROTEIN TRANSPEPTIDASE, PUTATIVE-RELATED"/>
    <property type="match status" value="1"/>
</dbReference>
<evidence type="ECO:0000256" key="11">
    <source>
        <dbReference type="ARBA" id="ARBA00023316"/>
    </source>
</evidence>
<reference evidence="20" key="1">
    <citation type="submission" date="2009-12" db="EMBL/GenBank/DDBJ databases">
        <title>Sequence of Clostridiales genomosp. BVAB3 str. UPII9-5.</title>
        <authorList>
            <person name="Madupu R."/>
            <person name="Durkin A.S."/>
            <person name="Torralba M."/>
            <person name="Methe B."/>
            <person name="Sutton G.G."/>
            <person name="Strausberg R.L."/>
            <person name="Nelson K.E."/>
        </authorList>
    </citation>
    <scope>NUCLEOTIDE SEQUENCE [LARGE SCALE GENOMIC DNA]</scope>
    <source>
        <strain evidence="20">28L</strain>
    </source>
</reference>
<dbReference type="Gene3D" id="3.40.710.10">
    <property type="entry name" value="DD-peptidase/beta-lactamase superfamily"/>
    <property type="match status" value="1"/>
</dbReference>
<proteinExistence type="inferred from homology"/>
<dbReference type="GO" id="GO:0008658">
    <property type="term" value="F:penicillin binding"/>
    <property type="evidence" value="ECO:0007669"/>
    <property type="project" value="InterPro"/>
</dbReference>
<reference evidence="18" key="2">
    <citation type="submission" date="2009-12" db="EMBL/GenBank/DDBJ databases">
        <authorList>
            <person name="Madupu R."/>
            <person name="Durkin A.S."/>
            <person name="Torralba M."/>
            <person name="Methe B."/>
            <person name="Sutton G.G."/>
            <person name="Strausberg R.L."/>
            <person name="Nelson K.E."/>
        </authorList>
    </citation>
    <scope>NUCLEOTIDE SEQUENCE</scope>
    <source>
        <strain evidence="18">28L</strain>
    </source>
</reference>
<evidence type="ECO:0000256" key="6">
    <source>
        <dbReference type="ARBA" id="ARBA00022679"/>
    </source>
</evidence>
<organism evidence="18 20">
    <name type="scientific">Megasphaera lornae</name>
    <dbReference type="NCBI Taxonomy" id="1000568"/>
    <lineage>
        <taxon>Bacteria</taxon>
        <taxon>Bacillati</taxon>
        <taxon>Bacillota</taxon>
        <taxon>Negativicutes</taxon>
        <taxon>Veillonellales</taxon>
        <taxon>Veillonellaceae</taxon>
        <taxon>Megasphaera</taxon>
    </lineage>
</organism>
<evidence type="ECO:0000256" key="3">
    <source>
        <dbReference type="ARBA" id="ARBA00022645"/>
    </source>
</evidence>
<keyword evidence="15" id="KW-0812">Transmembrane</keyword>
<evidence type="ECO:0000256" key="12">
    <source>
        <dbReference type="ARBA" id="ARBA00034000"/>
    </source>
</evidence>
<name>D3LWF3_9FIRM</name>
<dbReference type="Gene3D" id="1.10.3810.10">
    <property type="entry name" value="Biosynthetic peptidoglycan transglycosylase-like"/>
    <property type="match status" value="1"/>
</dbReference>
<comment type="catalytic activity">
    <reaction evidence="12">
        <text>Preferential cleavage: (Ac)2-L-Lys-D-Ala-|-D-Ala. Also transpeptidation of peptidyl-alanyl moieties that are N-acyl substituents of D-alanine.</text>
        <dbReference type="EC" id="3.4.16.4"/>
    </reaction>
</comment>
<dbReference type="STRING" id="699218.HMPREF0889_1298"/>
<dbReference type="InterPro" id="IPR012338">
    <property type="entry name" value="Beta-lactam/transpept-like"/>
</dbReference>
<keyword evidence="15" id="KW-0472">Membrane</keyword>
<dbReference type="SUPFAM" id="SSF53955">
    <property type="entry name" value="Lysozyme-like"/>
    <property type="match status" value="1"/>
</dbReference>
<keyword evidence="3" id="KW-0121">Carboxypeptidase</keyword>
<keyword evidence="8" id="KW-0133">Cell shape</keyword>
<feature type="domain" description="Glycosyl transferase family 51" evidence="17">
    <location>
        <begin position="66"/>
        <end position="242"/>
    </location>
</feature>
<evidence type="ECO:0000256" key="13">
    <source>
        <dbReference type="ARBA" id="ARBA00049902"/>
    </source>
</evidence>
<evidence type="ECO:0000256" key="8">
    <source>
        <dbReference type="ARBA" id="ARBA00022960"/>
    </source>
</evidence>
<evidence type="ECO:0000313" key="19">
    <source>
        <dbReference type="EMBL" id="EGL41836.1"/>
    </source>
</evidence>
<feature type="transmembrane region" description="Helical" evidence="15">
    <location>
        <begin position="20"/>
        <end position="43"/>
    </location>
</feature>
<comment type="caution">
    <text evidence="18">The sequence shown here is derived from an EMBL/GenBank/DDBJ whole genome shotgun (WGS) entry which is preliminary data.</text>
</comment>
<dbReference type="InterPro" id="IPR001460">
    <property type="entry name" value="PCN-bd_Tpept"/>
</dbReference>
<comment type="catalytic activity">
    <reaction evidence="13">
        <text>[GlcNAc-(1-&gt;4)-Mur2Ac(oyl-L-Ala-gamma-D-Glu-L-Lys-D-Ala-D-Ala)](n)-di-trans,octa-cis-undecaprenyl diphosphate + beta-D-GlcNAc-(1-&gt;4)-Mur2Ac(oyl-L-Ala-gamma-D-Glu-L-Lys-D-Ala-D-Ala)-di-trans,octa-cis-undecaprenyl diphosphate = [GlcNAc-(1-&gt;4)-Mur2Ac(oyl-L-Ala-gamma-D-Glu-L-Lys-D-Ala-D-Ala)](n+1)-di-trans,octa-cis-undecaprenyl diphosphate + di-trans,octa-cis-undecaprenyl diphosphate + H(+)</text>
        <dbReference type="Rhea" id="RHEA:23708"/>
        <dbReference type="Rhea" id="RHEA-COMP:9602"/>
        <dbReference type="Rhea" id="RHEA-COMP:9603"/>
        <dbReference type="ChEBI" id="CHEBI:15378"/>
        <dbReference type="ChEBI" id="CHEBI:58405"/>
        <dbReference type="ChEBI" id="CHEBI:60033"/>
        <dbReference type="ChEBI" id="CHEBI:78435"/>
        <dbReference type="EC" id="2.4.99.28"/>
    </reaction>
</comment>
<feature type="region of interest" description="Disordered" evidence="14">
    <location>
        <begin position="616"/>
        <end position="700"/>
    </location>
</feature>
<protein>
    <submittedName>
        <fullName evidence="18">Penicillin-binding protein 1B</fullName>
    </submittedName>
</protein>
<dbReference type="GO" id="GO:0030288">
    <property type="term" value="C:outer membrane-bounded periplasmic space"/>
    <property type="evidence" value="ECO:0007669"/>
    <property type="project" value="TreeGrafter"/>
</dbReference>
<evidence type="ECO:0000313" key="20">
    <source>
        <dbReference type="Proteomes" id="UP000003242"/>
    </source>
</evidence>
<evidence type="ECO:0000256" key="5">
    <source>
        <dbReference type="ARBA" id="ARBA00022676"/>
    </source>
</evidence>
<evidence type="ECO:0000313" key="18">
    <source>
        <dbReference type="EMBL" id="EFD93620.1"/>
    </source>
</evidence>
<keyword evidence="4" id="KW-0645">Protease</keyword>
<sequence length="700" mass="76194">MYTPRRRAKHAKRSGAVHRLRLLMILFLVVIAGLGFGYIFAAYQTLPPVTHNMRPISSSQVFDIHGRLITTLYSEENRLPIDINQVPPNLQNAFISAEDNRFYSHIGIDPVGIARAFVANVLHRGISQGGSTITQQLAKNAFLSQKQTLKRKIQEAMLALELERKYSKKEILEMYMNEIYFGQGSYGIQTAANTYFGKSVSDLSLKQCALLAGLPKSPNYYSPFNNPKEANERANVVLDQMQKYGYISAADCAAAQAADLQLAPKKRSSQDDEPTAFIDYVTRQVAEKYGDAALYKQGLKIYTTLDLDKQKAAQRALRNLPTNYTDKNGLLQPQVALVSLDPHTGYIVAMIGGRNHDSFNRATMAVRQPGSAFKPFVYAAALQKGMTPDTTFDDKEISYGSWTPRNDDRTYSGTMTIREALIRSVNTIAVQTANQVGPRRILALAEEMGITTLKDSDNNLAMALGGLTQGVTPLEMAGAYGTFANEGVHVAPVAILKILDQNNNVLEDNTQTPPEKKQVLSAKEAYEMTYMLEGVIQSGTGAAANIGIPAAGKTGTTDNNVDAWFVGYTPDLVTAVWIGDDSGSRSLGAVYGGTIPARIWHDYMAAAVDRGSAAFRTPPGVKKAAPPADTTANTDDQDADTSPTPTDDEAAQDNTAEAVLPKQQDKAKTVSARTGGRHKNTEQPSRPPRTARKTAAQVSP</sequence>
<keyword evidence="10" id="KW-0511">Multifunctional enzyme</keyword>
<gene>
    <name evidence="18" type="ORF">HMPREF0889_1298</name>
    <name evidence="19" type="ORF">HMPREF1039_0151</name>
</gene>
<evidence type="ECO:0000259" key="16">
    <source>
        <dbReference type="Pfam" id="PF00905"/>
    </source>
</evidence>
<dbReference type="EMBL" id="ADGP01000023">
    <property type="protein sequence ID" value="EFD93620.1"/>
    <property type="molecule type" value="Genomic_DNA"/>
</dbReference>
<dbReference type="GO" id="GO:0008955">
    <property type="term" value="F:peptidoglycan glycosyltransferase activity"/>
    <property type="evidence" value="ECO:0007669"/>
    <property type="project" value="UniProtKB-EC"/>
</dbReference>
<keyword evidence="9" id="KW-0573">Peptidoglycan synthesis</keyword>
<dbReference type="SUPFAM" id="SSF56601">
    <property type="entry name" value="beta-lactamase/transpeptidase-like"/>
    <property type="match status" value="1"/>
</dbReference>
<accession>D3LWF3</accession>
<keyword evidence="15" id="KW-1133">Transmembrane helix</keyword>
<dbReference type="Proteomes" id="UP000004018">
    <property type="component" value="Unassembled WGS sequence"/>
</dbReference>
<dbReference type="FunFam" id="1.10.3810.10:FF:000001">
    <property type="entry name" value="Penicillin-binding protein 1A"/>
    <property type="match status" value="1"/>
</dbReference>
<keyword evidence="6" id="KW-0808">Transferase</keyword>
<evidence type="ECO:0000313" key="21">
    <source>
        <dbReference type="Proteomes" id="UP000004018"/>
    </source>
</evidence>
<dbReference type="GO" id="GO:0071555">
    <property type="term" value="P:cell wall organization"/>
    <property type="evidence" value="ECO:0007669"/>
    <property type="project" value="UniProtKB-KW"/>
</dbReference>
<evidence type="ECO:0000256" key="1">
    <source>
        <dbReference type="ARBA" id="ARBA00007090"/>
    </source>
</evidence>
<feature type="compositionally biased region" description="Low complexity" evidence="14">
    <location>
        <begin position="624"/>
        <end position="634"/>
    </location>
</feature>
<keyword evidence="21" id="KW-1185">Reference proteome</keyword>
<evidence type="ECO:0000256" key="9">
    <source>
        <dbReference type="ARBA" id="ARBA00022984"/>
    </source>
</evidence>
<comment type="similarity">
    <text evidence="2">In the N-terminal section; belongs to the glycosyltransferase 51 family.</text>
</comment>
<dbReference type="GO" id="GO:0006508">
    <property type="term" value="P:proteolysis"/>
    <property type="evidence" value="ECO:0007669"/>
    <property type="project" value="UniProtKB-KW"/>
</dbReference>
<evidence type="ECO:0000256" key="7">
    <source>
        <dbReference type="ARBA" id="ARBA00022801"/>
    </source>
</evidence>
<evidence type="ECO:0000256" key="14">
    <source>
        <dbReference type="SAM" id="MobiDB-lite"/>
    </source>
</evidence>
<dbReference type="GO" id="GO:0009002">
    <property type="term" value="F:serine-type D-Ala-D-Ala carboxypeptidase activity"/>
    <property type="evidence" value="ECO:0007669"/>
    <property type="project" value="UniProtKB-EC"/>
</dbReference>
<evidence type="ECO:0000256" key="4">
    <source>
        <dbReference type="ARBA" id="ARBA00022670"/>
    </source>
</evidence>
<dbReference type="InterPro" id="IPR001264">
    <property type="entry name" value="Glyco_trans_51"/>
</dbReference>
<evidence type="ECO:0000256" key="2">
    <source>
        <dbReference type="ARBA" id="ARBA00007739"/>
    </source>
</evidence>
<dbReference type="eggNOG" id="COG0744">
    <property type="taxonomic scope" value="Bacteria"/>
</dbReference>
<evidence type="ECO:0000256" key="10">
    <source>
        <dbReference type="ARBA" id="ARBA00023268"/>
    </source>
</evidence>
<evidence type="ECO:0000259" key="17">
    <source>
        <dbReference type="Pfam" id="PF00912"/>
    </source>
</evidence>
<dbReference type="GO" id="GO:0009252">
    <property type="term" value="P:peptidoglycan biosynthetic process"/>
    <property type="evidence" value="ECO:0007669"/>
    <property type="project" value="UniProtKB-KW"/>
</dbReference>
<dbReference type="OrthoDB" id="9766909at2"/>
<dbReference type="PANTHER" id="PTHR32282:SF33">
    <property type="entry name" value="PEPTIDOGLYCAN GLYCOSYLTRANSFERASE"/>
    <property type="match status" value="1"/>
</dbReference>
<keyword evidence="11" id="KW-0961">Cell wall biogenesis/degradation</keyword>
<comment type="similarity">
    <text evidence="1">In the C-terminal section; belongs to the transpeptidase family.</text>
</comment>
<dbReference type="RefSeq" id="WP_007390626.1">
    <property type="nucleotide sequence ID" value="NZ_ADGP01000023.1"/>
</dbReference>